<dbReference type="AlphaFoldDB" id="A0A448MPC4"/>
<dbReference type="EC" id="3.4.11.2" evidence="4"/>
<protein>
    <recommendedName>
        <fullName evidence="5">Aminopeptidase N</fullName>
        <ecNumber evidence="4">3.4.11.2</ecNumber>
    </recommendedName>
</protein>
<evidence type="ECO:0000256" key="6">
    <source>
        <dbReference type="ARBA" id="ARBA00022438"/>
    </source>
</evidence>
<evidence type="ECO:0000256" key="3">
    <source>
        <dbReference type="ARBA" id="ARBA00010136"/>
    </source>
</evidence>
<keyword evidence="10" id="KW-0862">Zinc</keyword>
<evidence type="ECO:0000256" key="4">
    <source>
        <dbReference type="ARBA" id="ARBA00012564"/>
    </source>
</evidence>
<evidence type="ECO:0000256" key="9">
    <source>
        <dbReference type="ARBA" id="ARBA00022801"/>
    </source>
</evidence>
<dbReference type="FunFam" id="3.30.2010.30:FF:000002">
    <property type="entry name" value="Putative aminopeptidase N"/>
    <property type="match status" value="1"/>
</dbReference>
<evidence type="ECO:0000259" key="12">
    <source>
        <dbReference type="Pfam" id="PF01433"/>
    </source>
</evidence>
<accession>A0A448MPC4</accession>
<keyword evidence="6 14" id="KW-0031">Aminopeptidase</keyword>
<dbReference type="InterPro" id="IPR027268">
    <property type="entry name" value="Peptidase_M4/M1_CTD_sf"/>
</dbReference>
<dbReference type="GO" id="GO:0008270">
    <property type="term" value="F:zinc ion binding"/>
    <property type="evidence" value="ECO:0007669"/>
    <property type="project" value="InterPro"/>
</dbReference>
<organism evidence="14 15">
    <name type="scientific">Rodentibacter pneumotropicus</name>
    <dbReference type="NCBI Taxonomy" id="758"/>
    <lineage>
        <taxon>Bacteria</taxon>
        <taxon>Pseudomonadati</taxon>
        <taxon>Pseudomonadota</taxon>
        <taxon>Gammaproteobacteria</taxon>
        <taxon>Pasteurellales</taxon>
        <taxon>Pasteurellaceae</taxon>
        <taxon>Rodentibacter</taxon>
    </lineage>
</organism>
<dbReference type="GO" id="GO:0008237">
    <property type="term" value="F:metallopeptidase activity"/>
    <property type="evidence" value="ECO:0007669"/>
    <property type="project" value="UniProtKB-KW"/>
</dbReference>
<dbReference type="PRINTS" id="PR00756">
    <property type="entry name" value="ALADIPTASE"/>
</dbReference>
<dbReference type="InterPro" id="IPR012779">
    <property type="entry name" value="Peptidase_M1_pepN"/>
</dbReference>
<dbReference type="EMBL" id="LR134405">
    <property type="protein sequence ID" value="VEH67050.1"/>
    <property type="molecule type" value="Genomic_DNA"/>
</dbReference>
<dbReference type="Gene3D" id="1.10.390.10">
    <property type="entry name" value="Neutral Protease Domain 2"/>
    <property type="match status" value="1"/>
</dbReference>
<keyword evidence="9 14" id="KW-0378">Hydrolase</keyword>
<dbReference type="PANTHER" id="PTHR46322">
    <property type="entry name" value="PUROMYCIN-SENSITIVE AMINOPEPTIDASE"/>
    <property type="match status" value="1"/>
</dbReference>
<sequence length="306" mass="35154">MKWDEDRFNLEYDLDIYMIVAVDFFNMGAMENKGLNIFNSKFVLANPQTATDEDYLAIESVIAHEYFHNWTGNRVTCRDWFQLSLKEGLTVFRDQEFSSDTGSRAVNRINNVKFLRTTQFAEDAGPMAHPIRPEKVIEMNNFYTVTVYEKGAEVIRMLHTLLGEEGFQKGMALYIAENDGKAATCEDFVSAMERASGLDLTQFRRWYSQSGTPELLISDAYDEQAHIYRLTVSQSTPPTADQMEKVNLHIPLKMALYAQDGTKQMLQYDGELLNGVLNITEKDQVFEFHGIYGRPVPALLEDFLRR</sequence>
<dbReference type="SUPFAM" id="SSF55486">
    <property type="entry name" value="Metalloproteases ('zincins'), catalytic domain"/>
    <property type="match status" value="1"/>
</dbReference>
<evidence type="ECO:0000256" key="10">
    <source>
        <dbReference type="ARBA" id="ARBA00022833"/>
    </source>
</evidence>
<evidence type="ECO:0000256" key="2">
    <source>
        <dbReference type="ARBA" id="ARBA00001947"/>
    </source>
</evidence>
<dbReference type="Pfam" id="PF11940">
    <property type="entry name" value="DUF3458"/>
    <property type="match status" value="1"/>
</dbReference>
<dbReference type="GO" id="GO:0006508">
    <property type="term" value="P:proteolysis"/>
    <property type="evidence" value="ECO:0007669"/>
    <property type="project" value="UniProtKB-KW"/>
</dbReference>
<dbReference type="FunFam" id="2.60.40.1840:FF:000001">
    <property type="entry name" value="Aminopeptidase N"/>
    <property type="match status" value="1"/>
</dbReference>
<comment type="cofactor">
    <cofactor evidence="2">
        <name>Zn(2+)</name>
        <dbReference type="ChEBI" id="CHEBI:29105"/>
    </cofactor>
</comment>
<evidence type="ECO:0000256" key="1">
    <source>
        <dbReference type="ARBA" id="ARBA00000098"/>
    </source>
</evidence>
<dbReference type="InterPro" id="IPR001930">
    <property type="entry name" value="Peptidase_M1"/>
</dbReference>
<dbReference type="Proteomes" id="UP000278733">
    <property type="component" value="Chromosome"/>
</dbReference>
<dbReference type="STRING" id="758.GCA_000730685_00710"/>
<dbReference type="InterPro" id="IPR038438">
    <property type="entry name" value="PepN_Ig-like_sf"/>
</dbReference>
<proteinExistence type="inferred from homology"/>
<dbReference type="InterPro" id="IPR014782">
    <property type="entry name" value="Peptidase_M1_dom"/>
</dbReference>
<evidence type="ECO:0000256" key="5">
    <source>
        <dbReference type="ARBA" id="ARBA00015611"/>
    </source>
</evidence>
<dbReference type="GO" id="GO:0016285">
    <property type="term" value="F:alanyl aminopeptidase activity"/>
    <property type="evidence" value="ECO:0007669"/>
    <property type="project" value="UniProtKB-EC"/>
</dbReference>
<name>A0A448MPC4_9PAST</name>
<feature type="domain" description="Peptidase M1 membrane alanine aminopeptidase" evidence="12">
    <location>
        <begin position="1"/>
        <end position="206"/>
    </location>
</feature>
<keyword evidence="8" id="KW-0479">Metal-binding</keyword>
<evidence type="ECO:0000259" key="13">
    <source>
        <dbReference type="Pfam" id="PF11940"/>
    </source>
</evidence>
<dbReference type="KEGG" id="rpne:NCTC8284_02236"/>
<evidence type="ECO:0000256" key="7">
    <source>
        <dbReference type="ARBA" id="ARBA00022670"/>
    </source>
</evidence>
<keyword evidence="11" id="KW-0482">Metalloprotease</keyword>
<feature type="domain" description="Peptidase M1 alanyl aminopeptidase Ig-like fold" evidence="13">
    <location>
        <begin position="211"/>
        <end position="303"/>
    </location>
</feature>
<evidence type="ECO:0000313" key="15">
    <source>
        <dbReference type="Proteomes" id="UP000278733"/>
    </source>
</evidence>
<dbReference type="InterPro" id="IPR035414">
    <property type="entry name" value="Peptidase_M1_pepN_Ig-like"/>
</dbReference>
<comment type="similarity">
    <text evidence="3">Belongs to the peptidase M1 family.</text>
</comment>
<comment type="catalytic activity">
    <reaction evidence="1">
        <text>Release of an N-terminal amino acid, Xaa-|-Yaa- from a peptide, amide or arylamide. Xaa is preferably Ala, but may be most amino acids including Pro (slow action). When a terminal hydrophobic residue is followed by a prolyl residue, the two may be released as an intact Xaa-Pro dipeptide.</text>
        <dbReference type="EC" id="3.4.11.2"/>
    </reaction>
</comment>
<reference evidence="14 15" key="1">
    <citation type="submission" date="2018-12" db="EMBL/GenBank/DDBJ databases">
        <authorList>
            <consortium name="Pathogen Informatics"/>
        </authorList>
    </citation>
    <scope>NUCLEOTIDE SEQUENCE [LARGE SCALE GENOMIC DNA]</scope>
    <source>
        <strain evidence="14 15">NCTC8284</strain>
    </source>
</reference>
<dbReference type="FunFam" id="1.10.390.10:FF:000002">
    <property type="entry name" value="Aminopeptidase N"/>
    <property type="match status" value="1"/>
</dbReference>
<dbReference type="Pfam" id="PF01433">
    <property type="entry name" value="Peptidase_M1"/>
    <property type="match status" value="1"/>
</dbReference>
<dbReference type="PANTHER" id="PTHR46322:SF1">
    <property type="entry name" value="PUROMYCIN-SENSITIVE AMINOPEPTIDASE"/>
    <property type="match status" value="1"/>
</dbReference>
<gene>
    <name evidence="14" type="primary">pepN_2</name>
    <name evidence="14" type="ORF">NCTC8284_02236</name>
</gene>
<evidence type="ECO:0000256" key="11">
    <source>
        <dbReference type="ARBA" id="ARBA00023049"/>
    </source>
</evidence>
<keyword evidence="7" id="KW-0645">Protease</keyword>
<dbReference type="Gene3D" id="2.60.40.1840">
    <property type="match status" value="1"/>
</dbReference>
<evidence type="ECO:0000256" key="8">
    <source>
        <dbReference type="ARBA" id="ARBA00022723"/>
    </source>
</evidence>
<evidence type="ECO:0000313" key="14">
    <source>
        <dbReference type="EMBL" id="VEH67050.1"/>
    </source>
</evidence>
<dbReference type="Gene3D" id="3.30.2010.30">
    <property type="match status" value="1"/>
</dbReference>